<comment type="caution">
    <text evidence="2">The sequence shown here is derived from an EMBL/GenBank/DDBJ whole genome shotgun (WGS) entry which is preliminary data.</text>
</comment>
<dbReference type="PANTHER" id="PTHR21197">
    <property type="entry name" value="UDP-GALACTOPYRANOSE MUTASE"/>
    <property type="match status" value="1"/>
</dbReference>
<dbReference type="InParanoid" id="A0A423PJ59"/>
<dbReference type="GO" id="GO:0005829">
    <property type="term" value="C:cytosol"/>
    <property type="evidence" value="ECO:0007669"/>
    <property type="project" value="TreeGrafter"/>
</dbReference>
<dbReference type="InterPro" id="IPR002937">
    <property type="entry name" value="Amino_oxidase"/>
</dbReference>
<dbReference type="AlphaFoldDB" id="A0A423PJ59"/>
<accession>A0A423PJ59</accession>
<evidence type="ECO:0000313" key="2">
    <source>
        <dbReference type="EMBL" id="ROO25625.1"/>
    </source>
</evidence>
<evidence type="ECO:0000313" key="3">
    <source>
        <dbReference type="Proteomes" id="UP000285310"/>
    </source>
</evidence>
<dbReference type="InterPro" id="IPR036188">
    <property type="entry name" value="FAD/NAD-bd_sf"/>
</dbReference>
<dbReference type="EMBL" id="AYKG01000045">
    <property type="protein sequence ID" value="ROO25625.1"/>
    <property type="molecule type" value="Genomic_DNA"/>
</dbReference>
<dbReference type="PRINTS" id="PR00419">
    <property type="entry name" value="ADXRDTASE"/>
</dbReference>
<gene>
    <name evidence="2" type="ORF">SAJA_12730</name>
</gene>
<dbReference type="GO" id="GO:0008767">
    <property type="term" value="F:UDP-galactopyranose mutase activity"/>
    <property type="evidence" value="ECO:0007669"/>
    <property type="project" value="TreeGrafter"/>
</dbReference>
<dbReference type="PANTHER" id="PTHR21197:SF0">
    <property type="entry name" value="UDP-GALACTOPYRANOSE MUTASE"/>
    <property type="match status" value="1"/>
</dbReference>
<reference evidence="2 3" key="1">
    <citation type="submission" date="2013-10" db="EMBL/GenBank/DDBJ databases">
        <title>Salinisphaera japonica YTM-1 Genome Sequencing.</title>
        <authorList>
            <person name="Lai Q."/>
            <person name="Li C."/>
            <person name="Shao Z."/>
        </authorList>
    </citation>
    <scope>NUCLEOTIDE SEQUENCE [LARGE SCALE GENOMIC DNA]</scope>
    <source>
        <strain evidence="2 3">YTM-1</strain>
    </source>
</reference>
<dbReference type="GO" id="GO:0016491">
    <property type="term" value="F:oxidoreductase activity"/>
    <property type="evidence" value="ECO:0007669"/>
    <property type="project" value="InterPro"/>
</dbReference>
<dbReference type="NCBIfam" id="NF005548">
    <property type="entry name" value="PRK07208.1-4"/>
    <property type="match status" value="1"/>
</dbReference>
<organism evidence="2 3">
    <name type="scientific">Salinisphaera japonica YTM-1</name>
    <dbReference type="NCBI Taxonomy" id="1209778"/>
    <lineage>
        <taxon>Bacteria</taxon>
        <taxon>Pseudomonadati</taxon>
        <taxon>Pseudomonadota</taxon>
        <taxon>Gammaproteobacteria</taxon>
        <taxon>Salinisphaerales</taxon>
        <taxon>Salinisphaeraceae</taxon>
        <taxon>Salinisphaera</taxon>
    </lineage>
</organism>
<dbReference type="Pfam" id="PF01593">
    <property type="entry name" value="Amino_oxidase"/>
    <property type="match status" value="1"/>
</dbReference>
<dbReference type="Gene3D" id="3.50.50.60">
    <property type="entry name" value="FAD/NAD(P)-binding domain"/>
    <property type="match status" value="1"/>
</dbReference>
<name>A0A423PJ59_9GAMM</name>
<sequence>MSDPSSEARHVVVLGAGPAGLATAHELSRLGAQVTVLERNAYVGGLCRTVDYKGYRFDLGGHRWFSKNEDLNRWFRRLMDGELVDVDRISRIFHDGTYYQYPIQIADVARKTPPLVMARAALSYAKATVQYDLLDRDIRHIEDAFKAQFGGRLFEMFFRQYTEKVWGRPCHQLSADWVSQRSKGLSITGVLKDALKRGSTASSSLIEQFMYPRDGYMRIAERLAEDVSAAGNTVQLGASVTGIDYHGPNQFTVRYEDENKTPGEQAATDVVSTLPLGGLARMLTPGCDEAVHEAAAALTFRDLITVNLIIDRPQVSTDTWLYVQNRDIVFGRIHEPKNWSPALVPESNRTSLVLECFCFRDDALWQSDDDTIARRCIADLADHLGLIEPHEAVDWCVVRTPNAYPIYDLDYADRIATIRGYLDGFEGLEIAGRGGTFRYNNADHSIEMGLLLARSMLGYGGDHMAVNTETTYQETIDEADSQAQHRRAADAA</sequence>
<keyword evidence="3" id="KW-1185">Reference proteome</keyword>
<feature type="domain" description="Amine oxidase" evidence="1">
    <location>
        <begin position="19"/>
        <end position="401"/>
    </location>
</feature>
<dbReference type="GO" id="GO:0050660">
    <property type="term" value="F:flavin adenine dinucleotide binding"/>
    <property type="evidence" value="ECO:0007669"/>
    <property type="project" value="TreeGrafter"/>
</dbReference>
<proteinExistence type="predicted"/>
<protein>
    <submittedName>
        <fullName evidence="2">Amine oxidase</fullName>
    </submittedName>
</protein>
<dbReference type="RefSeq" id="WP_184999874.1">
    <property type="nucleotide sequence ID" value="NZ_AYKG01000045.1"/>
</dbReference>
<evidence type="ECO:0000259" key="1">
    <source>
        <dbReference type="Pfam" id="PF01593"/>
    </source>
</evidence>
<dbReference type="SUPFAM" id="SSF51905">
    <property type="entry name" value="FAD/NAD(P)-binding domain"/>
    <property type="match status" value="1"/>
</dbReference>
<dbReference type="Proteomes" id="UP000285310">
    <property type="component" value="Unassembled WGS sequence"/>
</dbReference>